<dbReference type="HOGENOM" id="CLU_1057359_0_0_11"/>
<dbReference type="EMBL" id="JNFQ01000006">
    <property type="protein sequence ID" value="KFG71668.1"/>
    <property type="molecule type" value="Genomic_DNA"/>
</dbReference>
<name>A0A086MS00_9ACTN</name>
<evidence type="ECO:0000313" key="2">
    <source>
        <dbReference type="Proteomes" id="UP000029095"/>
    </source>
</evidence>
<comment type="caution">
    <text evidence="1">The sequence shown here is derived from an EMBL/GenBank/DDBJ whole genome shotgun (WGS) entry which is preliminary data.</text>
</comment>
<evidence type="ECO:0008006" key="3">
    <source>
        <dbReference type="Google" id="ProtNLM"/>
    </source>
</evidence>
<dbReference type="Proteomes" id="UP000029095">
    <property type="component" value="Unassembled WGS sequence"/>
</dbReference>
<sequence>MRVPFRLTAQGCPRCLAARVHGLRPALYLPFHHLLCRTHGVWSLGKHTLAGQPVPYAHADVRALAEVAAASRAYRRLLRRHPGDAVARAFSRAYSAVGYWWLDHGSSDAVWRARAQSLAHGPVNAEMWRVLAQAVLMYPETVNLTRLLIRHHYGEPTLPGEDPRARQRLFEDSVLARCARPWLTRRYLTRSSNIIFLSPGMSGGRRPCRHPIHQRVPRDLDVPELQVLGYEGRPAKGAHSVLWSAYSHRLEQCQNERSPWMRR</sequence>
<protein>
    <recommendedName>
        <fullName evidence="3">TniQ protein</fullName>
    </recommendedName>
</protein>
<accession>A0A086MS00</accession>
<dbReference type="STRING" id="1915400.FM21_33445"/>
<dbReference type="AlphaFoldDB" id="A0A086MS00"/>
<evidence type="ECO:0000313" key="1">
    <source>
        <dbReference type="EMBL" id="KFG71668.1"/>
    </source>
</evidence>
<keyword evidence="2" id="KW-1185">Reference proteome</keyword>
<organism evidence="1 2">
    <name type="scientific">Streptomyces mutabilis</name>
    <dbReference type="NCBI Taxonomy" id="67332"/>
    <lineage>
        <taxon>Bacteria</taxon>
        <taxon>Bacillati</taxon>
        <taxon>Actinomycetota</taxon>
        <taxon>Actinomycetes</taxon>
        <taxon>Kitasatosporales</taxon>
        <taxon>Streptomycetaceae</taxon>
        <taxon>Streptomyces</taxon>
    </lineage>
</organism>
<reference evidence="1 2" key="1">
    <citation type="submission" date="2014-05" db="EMBL/GenBank/DDBJ databases">
        <title>Complete genome sequence of the Streptomyces mutabilis TRM45540.</title>
        <authorList>
            <person name="Luo X."/>
            <person name="Zhang L."/>
        </authorList>
    </citation>
    <scope>NUCLEOTIDE SEQUENCE [LARGE SCALE GENOMIC DNA]</scope>
    <source>
        <strain evidence="1 2">TRM45540</strain>
    </source>
</reference>
<proteinExistence type="predicted"/>
<gene>
    <name evidence="1" type="ORF">FM21_33445</name>
</gene>